<feature type="transmembrane region" description="Helical" evidence="1">
    <location>
        <begin position="28"/>
        <end position="48"/>
    </location>
</feature>
<organism evidence="2 3">
    <name type="scientific">Sporocytophaga myxococcoides</name>
    <dbReference type="NCBI Taxonomy" id="153721"/>
    <lineage>
        <taxon>Bacteria</taxon>
        <taxon>Pseudomonadati</taxon>
        <taxon>Bacteroidota</taxon>
        <taxon>Cytophagia</taxon>
        <taxon>Cytophagales</taxon>
        <taxon>Cytophagaceae</taxon>
        <taxon>Sporocytophaga</taxon>
    </lineage>
</organism>
<comment type="caution">
    <text evidence="2">The sequence shown here is derived from an EMBL/GenBank/DDBJ whole genome shotgun (WGS) entry which is preliminary data.</text>
</comment>
<feature type="transmembrane region" description="Helical" evidence="1">
    <location>
        <begin position="55"/>
        <end position="75"/>
    </location>
</feature>
<keyword evidence="1" id="KW-1133">Transmembrane helix</keyword>
<feature type="transmembrane region" description="Helical" evidence="1">
    <location>
        <begin position="137"/>
        <end position="157"/>
    </location>
</feature>
<proteinExistence type="predicted"/>
<keyword evidence="1" id="KW-0472">Membrane</keyword>
<evidence type="ECO:0000256" key="1">
    <source>
        <dbReference type="SAM" id="Phobius"/>
    </source>
</evidence>
<reference evidence="2 3" key="1">
    <citation type="submission" date="2014-09" db="EMBL/GenBank/DDBJ databases">
        <title>Sporocytophaga myxococcoides PG-01 genome sequencing.</title>
        <authorList>
            <person name="Liu L."/>
            <person name="Gao P.J."/>
            <person name="Chen G.J."/>
            <person name="Wang L.S."/>
        </authorList>
    </citation>
    <scope>NUCLEOTIDE SEQUENCE [LARGE SCALE GENOMIC DNA]</scope>
    <source>
        <strain evidence="2 3">PG-01</strain>
    </source>
</reference>
<accession>A0A098LEJ5</accession>
<dbReference type="eggNOG" id="COG3247">
    <property type="taxonomic scope" value="Bacteria"/>
</dbReference>
<dbReference type="EMBL" id="BBLT01000004">
    <property type="protein sequence ID" value="GAL85335.1"/>
    <property type="molecule type" value="Genomic_DNA"/>
</dbReference>
<evidence type="ECO:0000313" key="3">
    <source>
        <dbReference type="Proteomes" id="UP000030185"/>
    </source>
</evidence>
<name>A0A098LEJ5_9BACT</name>
<feature type="transmembrane region" description="Helical" evidence="1">
    <location>
        <begin position="81"/>
        <end position="100"/>
    </location>
</feature>
<dbReference type="Proteomes" id="UP000030185">
    <property type="component" value="Unassembled WGS sequence"/>
</dbReference>
<evidence type="ECO:0008006" key="4">
    <source>
        <dbReference type="Google" id="ProtNLM"/>
    </source>
</evidence>
<evidence type="ECO:0000313" key="2">
    <source>
        <dbReference type="EMBL" id="GAL85335.1"/>
    </source>
</evidence>
<sequence>MAALKGLVLILLGIVALFYPIATILTFAIYVGITTLVTGFIITIAAIVNHKVNGWGWALAEGILDIIFGIVLLSYPFMTAIIFPIMVGFWIFFGGVLQISTSIAYRSEVKSWWLGLLFGIVAIMFAFWILYTPVSSAFALTYVIGIFAMVFGLYYIINAITHKRIAF</sequence>
<keyword evidence="1" id="KW-0812">Transmembrane</keyword>
<dbReference type="GO" id="GO:0005886">
    <property type="term" value="C:plasma membrane"/>
    <property type="evidence" value="ECO:0007669"/>
    <property type="project" value="TreeGrafter"/>
</dbReference>
<dbReference type="InterPro" id="IPR005325">
    <property type="entry name" value="DUF308_memb"/>
</dbReference>
<dbReference type="Pfam" id="PF03729">
    <property type="entry name" value="DUF308"/>
    <property type="match status" value="1"/>
</dbReference>
<dbReference type="PANTHER" id="PTHR34989:SF1">
    <property type="entry name" value="PROTEIN HDED"/>
    <property type="match status" value="1"/>
</dbReference>
<dbReference type="STRING" id="153721.MYP_2564"/>
<gene>
    <name evidence="2" type="ORF">MYP_2564</name>
</gene>
<dbReference type="PANTHER" id="PTHR34989">
    <property type="entry name" value="PROTEIN HDED"/>
    <property type="match status" value="1"/>
</dbReference>
<feature type="transmembrane region" description="Helical" evidence="1">
    <location>
        <begin position="7"/>
        <end position="22"/>
    </location>
</feature>
<keyword evidence="3" id="KW-1185">Reference proteome</keyword>
<protein>
    <recommendedName>
        <fullName evidence="4">HdeD protein</fullName>
    </recommendedName>
</protein>
<dbReference type="AlphaFoldDB" id="A0A098LEJ5"/>
<dbReference type="InterPro" id="IPR052712">
    <property type="entry name" value="Acid_resist_chaperone_HdeD"/>
</dbReference>
<feature type="transmembrane region" description="Helical" evidence="1">
    <location>
        <begin position="112"/>
        <end position="131"/>
    </location>
</feature>